<geneLocation type="plasmid" evidence="2">
    <name>pamcp48-600</name>
</geneLocation>
<reference evidence="1 2" key="1">
    <citation type="submission" date="2016-11" db="EMBL/GenBank/DDBJ databases">
        <title>Networking in microbes: conjugative elements and plasmids in the genus Alteromonas.</title>
        <authorList>
            <person name="Lopez-Perez M."/>
            <person name="Ramon-Marco N."/>
            <person name="Rodriguez-Valera F."/>
        </authorList>
    </citation>
    <scope>NUCLEOTIDE SEQUENCE [LARGE SCALE GENOMIC DNA]</scope>
    <source>
        <strain evidence="1 2">CP48</strain>
        <plasmid evidence="2">pamcp48-600</plasmid>
    </source>
</reference>
<accession>A0AAC9JFH6</accession>
<dbReference type="AlphaFoldDB" id="A0AAC9JFH6"/>
<sequence length="310" mass="34783">MDIDLPSRMERLFLNKEEQRLFMALSQEGKVDSRGNFSKSVVNSLVERGYIAFASGTLNLTDRGQAEFLPDEIPYLPKTEVFATTRMQRILVEVAASTRVGNLKMTVAKHALELAGYSNVDFGTIKRELAEMAREGHMTKSGNNMYYLHVAWLYLFGLRSVNESNYLKIEEVIGFGSEEEKVAVLKSLGGTFDEKWGWVWGTKKTKAKPAKVVKTLESLADDDPEYACIANTDVKLELPAESTLDADAMLAESMSYVDQIVEKARKTSSTVENKEQKIKFLNHLSEGLFLGNKTCQELLNSIAQDLEKIN</sequence>
<dbReference type="Proteomes" id="UP000182101">
    <property type="component" value="Plasmid pAMCP48-600"/>
</dbReference>
<proteinExistence type="predicted"/>
<gene>
    <name evidence="1" type="ORF">BM524_21275</name>
</gene>
<evidence type="ECO:0000313" key="1">
    <source>
        <dbReference type="EMBL" id="APD92436.1"/>
    </source>
</evidence>
<dbReference type="RefSeq" id="WP_071961061.1">
    <property type="nucleotide sequence ID" value="NZ_CP018025.1"/>
</dbReference>
<organism evidence="1 2">
    <name type="scientific">Alteromonas mediterranea</name>
    <dbReference type="NCBI Taxonomy" id="314275"/>
    <lineage>
        <taxon>Bacteria</taxon>
        <taxon>Pseudomonadati</taxon>
        <taxon>Pseudomonadota</taxon>
        <taxon>Gammaproteobacteria</taxon>
        <taxon>Alteromonadales</taxon>
        <taxon>Alteromonadaceae</taxon>
        <taxon>Alteromonas/Salinimonas group</taxon>
        <taxon>Alteromonas</taxon>
    </lineage>
</organism>
<evidence type="ECO:0000313" key="2">
    <source>
        <dbReference type="Proteomes" id="UP000182101"/>
    </source>
</evidence>
<name>A0AAC9JFH6_9ALTE</name>
<protein>
    <submittedName>
        <fullName evidence="1">Uncharacterized protein</fullName>
    </submittedName>
</protein>
<keyword evidence="1" id="KW-0614">Plasmid</keyword>
<dbReference type="EMBL" id="CP018025">
    <property type="protein sequence ID" value="APD92436.1"/>
    <property type="molecule type" value="Genomic_DNA"/>
</dbReference>